<protein>
    <recommendedName>
        <fullName evidence="15">Shugoshin</fullName>
    </recommendedName>
</protein>
<dbReference type="Pfam" id="PF07557">
    <property type="entry name" value="Shugoshin_C"/>
    <property type="match status" value="1"/>
</dbReference>
<keyword evidence="5" id="KW-0159">Chromosome partition</keyword>
<evidence type="ECO:0000256" key="4">
    <source>
        <dbReference type="ARBA" id="ARBA00022618"/>
    </source>
</evidence>
<evidence type="ECO:0000256" key="2">
    <source>
        <dbReference type="ARBA" id="ARBA00010845"/>
    </source>
</evidence>
<dbReference type="GO" id="GO:0000779">
    <property type="term" value="C:condensed chromosome, centromeric region"/>
    <property type="evidence" value="ECO:0007669"/>
    <property type="project" value="UniProtKB-ARBA"/>
</dbReference>
<keyword evidence="14" id="KW-1185">Reference proteome</keyword>
<keyword evidence="6 9" id="KW-0175">Coiled coil</keyword>
<accession>A0A6A6XE06</accession>
<evidence type="ECO:0000256" key="7">
    <source>
        <dbReference type="ARBA" id="ARBA00023306"/>
    </source>
</evidence>
<feature type="compositionally biased region" description="Basic and acidic residues" evidence="10">
    <location>
        <begin position="277"/>
        <end position="287"/>
    </location>
</feature>
<evidence type="ECO:0008006" key="15">
    <source>
        <dbReference type="Google" id="ProtNLM"/>
    </source>
</evidence>
<feature type="compositionally biased region" description="Basic and acidic residues" evidence="10">
    <location>
        <begin position="617"/>
        <end position="629"/>
    </location>
</feature>
<proteinExistence type="inferred from homology"/>
<dbReference type="OrthoDB" id="5394106at2759"/>
<feature type="domain" description="Shugoshin C-terminal" evidence="11">
    <location>
        <begin position="433"/>
        <end position="456"/>
    </location>
</feature>
<feature type="compositionally biased region" description="Polar residues" evidence="10">
    <location>
        <begin position="370"/>
        <end position="379"/>
    </location>
</feature>
<keyword evidence="3" id="KW-0158">Chromosome</keyword>
<feature type="region of interest" description="Disordered" evidence="10">
    <location>
        <begin position="117"/>
        <end position="136"/>
    </location>
</feature>
<dbReference type="EMBL" id="MU001894">
    <property type="protein sequence ID" value="KAF2794354.1"/>
    <property type="molecule type" value="Genomic_DNA"/>
</dbReference>
<keyword evidence="8" id="KW-0137">Centromere</keyword>
<sequence length="745" mass="81285">MARLNEPPIASAPSAETIEAVKRRFLRQNRELAKTNSQQSIRIRSLENDASRLLAENLSLREQVLHLQNALETQSNRPSFENIDAVKDRLEAKIQELGGLVAELGQLHKIDTLPRCKSQTAATRRSPDERQWRSGLGLQDVQNAMMPTIAEDKYFPRRTMNEEELEEILDYPDSQSPDIGPPPVSRFGNEEPVSYNSNAISEDQIEELVDDTNPPLSANLETRKKRRESGPKLDLRRISVFQSPPPPERPEEDPVKSVRATEDATKSVRVGAKRKFSVQDDGEKVDTQTEPFQFSRRNTPSAADDGTEESRSQSPERPVLGSKPVNTDPIVSPKKQRSSAMHKPDKKPSTTSRSTNGRITIIRRPMADLSTLQAPSNQPEIAEINIDSLPPKTPAADDIFSPPSTEPSTARPDSKDTPPPGDLGSCGQVGLGARPSRRVRAQVSYKEPALNVKMRRPGKELVDAVQLPPDKRTSGGSQTAPLTSGKVSFQHGSDGTNSAWNALPSTTIRSADEELGSPLRQKLDRREGSQGQDSGVVTEPPKLNSSAASNAISALLNASISRRKSTTSHPTTSSAEPDTKLQPTTIKTNDTTDTISAAAKQEEKDNLAIFDFTDSSPADRKPRNDLEKNSRRHSTAVPSYTIEERKQEIESKAKPKSNSSLPSLHTRMGSGSGVKSISHLNKSTVSSRNLVKDKKPSGALPTSGSSIDLKTAAIAAEGHMSNVVGRGTGSLRAERAASRRKSMML</sequence>
<keyword evidence="4" id="KW-0132">Cell division</keyword>
<feature type="compositionally biased region" description="Low complexity" evidence="10">
    <location>
        <begin position="584"/>
        <end position="595"/>
    </location>
</feature>
<dbReference type="GO" id="GO:0051301">
    <property type="term" value="P:cell division"/>
    <property type="evidence" value="ECO:0007669"/>
    <property type="project" value="UniProtKB-KW"/>
</dbReference>
<keyword evidence="7" id="KW-0131">Cell cycle</keyword>
<organism evidence="13 14">
    <name type="scientific">Melanomma pulvis-pyrius CBS 109.77</name>
    <dbReference type="NCBI Taxonomy" id="1314802"/>
    <lineage>
        <taxon>Eukaryota</taxon>
        <taxon>Fungi</taxon>
        <taxon>Dikarya</taxon>
        <taxon>Ascomycota</taxon>
        <taxon>Pezizomycotina</taxon>
        <taxon>Dothideomycetes</taxon>
        <taxon>Pleosporomycetidae</taxon>
        <taxon>Pleosporales</taxon>
        <taxon>Melanommataceae</taxon>
        <taxon>Melanomma</taxon>
    </lineage>
</organism>
<evidence type="ECO:0000259" key="12">
    <source>
        <dbReference type="Pfam" id="PF07558"/>
    </source>
</evidence>
<evidence type="ECO:0000256" key="5">
    <source>
        <dbReference type="ARBA" id="ARBA00022829"/>
    </source>
</evidence>
<feature type="compositionally biased region" description="Polar residues" evidence="10">
    <location>
        <begin position="288"/>
        <end position="301"/>
    </location>
</feature>
<dbReference type="Pfam" id="PF07558">
    <property type="entry name" value="Shugoshin_N"/>
    <property type="match status" value="1"/>
</dbReference>
<evidence type="ECO:0000256" key="1">
    <source>
        <dbReference type="ARBA" id="ARBA00004584"/>
    </source>
</evidence>
<evidence type="ECO:0000259" key="11">
    <source>
        <dbReference type="Pfam" id="PF07557"/>
    </source>
</evidence>
<evidence type="ECO:0000256" key="3">
    <source>
        <dbReference type="ARBA" id="ARBA00022454"/>
    </source>
</evidence>
<feature type="domain" description="Shugoshin N-terminal coiled-coil" evidence="12">
    <location>
        <begin position="21"/>
        <end position="65"/>
    </location>
</feature>
<feature type="compositionally biased region" description="Basic and acidic residues" evidence="10">
    <location>
        <begin position="228"/>
        <end position="237"/>
    </location>
</feature>
<dbReference type="Proteomes" id="UP000799757">
    <property type="component" value="Unassembled WGS sequence"/>
</dbReference>
<reference evidence="13" key="1">
    <citation type="journal article" date="2020" name="Stud. Mycol.">
        <title>101 Dothideomycetes genomes: a test case for predicting lifestyles and emergence of pathogens.</title>
        <authorList>
            <person name="Haridas S."/>
            <person name="Albert R."/>
            <person name="Binder M."/>
            <person name="Bloem J."/>
            <person name="Labutti K."/>
            <person name="Salamov A."/>
            <person name="Andreopoulos B."/>
            <person name="Baker S."/>
            <person name="Barry K."/>
            <person name="Bills G."/>
            <person name="Bluhm B."/>
            <person name="Cannon C."/>
            <person name="Castanera R."/>
            <person name="Culley D."/>
            <person name="Daum C."/>
            <person name="Ezra D."/>
            <person name="Gonzalez J."/>
            <person name="Henrissat B."/>
            <person name="Kuo A."/>
            <person name="Liang C."/>
            <person name="Lipzen A."/>
            <person name="Lutzoni F."/>
            <person name="Magnuson J."/>
            <person name="Mondo S."/>
            <person name="Nolan M."/>
            <person name="Ohm R."/>
            <person name="Pangilinan J."/>
            <person name="Park H.-J."/>
            <person name="Ramirez L."/>
            <person name="Alfaro M."/>
            <person name="Sun H."/>
            <person name="Tritt A."/>
            <person name="Yoshinaga Y."/>
            <person name="Zwiers L.-H."/>
            <person name="Turgeon B."/>
            <person name="Goodwin S."/>
            <person name="Spatafora J."/>
            <person name="Crous P."/>
            <person name="Grigoriev I."/>
        </authorList>
    </citation>
    <scope>NUCLEOTIDE SEQUENCE</scope>
    <source>
        <strain evidence="13">CBS 109.77</strain>
    </source>
</reference>
<evidence type="ECO:0000256" key="6">
    <source>
        <dbReference type="ARBA" id="ARBA00023054"/>
    </source>
</evidence>
<comment type="similarity">
    <text evidence="2">Belongs to the shugoshin family.</text>
</comment>
<dbReference type="InterPro" id="IPR011515">
    <property type="entry name" value="Shugoshin_C"/>
</dbReference>
<evidence type="ECO:0000256" key="8">
    <source>
        <dbReference type="ARBA" id="ARBA00023328"/>
    </source>
</evidence>
<feature type="compositionally biased region" description="Polar residues" evidence="10">
    <location>
        <begin position="567"/>
        <end position="576"/>
    </location>
</feature>
<evidence type="ECO:0000313" key="13">
    <source>
        <dbReference type="EMBL" id="KAF2794354.1"/>
    </source>
</evidence>
<feature type="compositionally biased region" description="Polar residues" evidence="10">
    <location>
        <begin position="673"/>
        <end position="689"/>
    </location>
</feature>
<comment type="subcellular location">
    <subcellularLocation>
        <location evidence="1">Chromosome</location>
        <location evidence="1">Centromere</location>
    </subcellularLocation>
</comment>
<name>A0A6A6XE06_9PLEO</name>
<feature type="region of interest" description="Disordered" evidence="10">
    <location>
        <begin position="726"/>
        <end position="745"/>
    </location>
</feature>
<dbReference type="AlphaFoldDB" id="A0A6A6XE06"/>
<dbReference type="GO" id="GO:0005634">
    <property type="term" value="C:nucleus"/>
    <property type="evidence" value="ECO:0007669"/>
    <property type="project" value="InterPro"/>
</dbReference>
<dbReference type="GO" id="GO:0045132">
    <property type="term" value="P:meiotic chromosome segregation"/>
    <property type="evidence" value="ECO:0007669"/>
    <property type="project" value="InterPro"/>
</dbReference>
<evidence type="ECO:0000256" key="9">
    <source>
        <dbReference type="SAM" id="Coils"/>
    </source>
</evidence>
<feature type="region of interest" description="Disordered" evidence="10">
    <location>
        <begin position="206"/>
        <end position="545"/>
    </location>
</feature>
<feature type="compositionally biased region" description="Polar residues" evidence="10">
    <location>
        <begin position="474"/>
        <end position="509"/>
    </location>
</feature>
<feature type="coiled-coil region" evidence="9">
    <location>
        <begin position="29"/>
        <end position="63"/>
    </location>
</feature>
<evidence type="ECO:0000313" key="14">
    <source>
        <dbReference type="Proteomes" id="UP000799757"/>
    </source>
</evidence>
<feature type="compositionally biased region" description="Polar residues" evidence="10">
    <location>
        <begin position="349"/>
        <end position="358"/>
    </location>
</feature>
<feature type="region of interest" description="Disordered" evidence="10">
    <location>
        <begin position="169"/>
        <end position="194"/>
    </location>
</feature>
<dbReference type="InterPro" id="IPR011516">
    <property type="entry name" value="Shugoshin_N"/>
</dbReference>
<evidence type="ECO:0000256" key="10">
    <source>
        <dbReference type="SAM" id="MobiDB-lite"/>
    </source>
</evidence>
<feature type="compositionally biased region" description="Basic and acidic residues" evidence="10">
    <location>
        <begin position="248"/>
        <end position="266"/>
    </location>
</feature>
<feature type="region of interest" description="Disordered" evidence="10">
    <location>
        <begin position="560"/>
        <end position="704"/>
    </location>
</feature>
<gene>
    <name evidence="13" type="ORF">K505DRAFT_374714</name>
</gene>
<feature type="compositionally biased region" description="Basic and acidic residues" evidence="10">
    <location>
        <begin position="642"/>
        <end position="653"/>
    </location>
</feature>